<dbReference type="EC" id="3.5.1.56" evidence="3"/>
<dbReference type="InterPro" id="IPR046540">
    <property type="entry name" value="DMFA2_C"/>
</dbReference>
<dbReference type="AlphaFoldDB" id="A0A7W7DEG1"/>
<accession>A0A7W7DEG1</accession>
<dbReference type="InterPro" id="IPR029062">
    <property type="entry name" value="Class_I_gatase-like"/>
</dbReference>
<protein>
    <submittedName>
        <fullName evidence="3">N,N-dimethylformamidase</fullName>
        <ecNumber evidence="3">3.5.1.56</ecNumber>
    </submittedName>
</protein>
<evidence type="ECO:0000313" key="3">
    <source>
        <dbReference type="EMBL" id="MBB4705328.1"/>
    </source>
</evidence>
<feature type="chain" id="PRO_5030904136" evidence="1">
    <location>
        <begin position="28"/>
        <end position="821"/>
    </location>
</feature>
<dbReference type="Proteomes" id="UP000542210">
    <property type="component" value="Unassembled WGS sequence"/>
</dbReference>
<keyword evidence="3" id="KW-0378">Hydrolase</keyword>
<dbReference type="InterPro" id="IPR013320">
    <property type="entry name" value="ConA-like_dom_sf"/>
</dbReference>
<dbReference type="Gene3D" id="2.60.120.200">
    <property type="match status" value="1"/>
</dbReference>
<gene>
    <name evidence="3" type="ORF">BJ982_006872</name>
</gene>
<dbReference type="GO" id="GO:0050116">
    <property type="term" value="F:N,N-dimethylformamidase activity"/>
    <property type="evidence" value="ECO:0007669"/>
    <property type="project" value="UniProtKB-EC"/>
</dbReference>
<keyword evidence="4" id="KW-1185">Reference proteome</keyword>
<name>A0A7W7DEG1_9ACTN</name>
<feature type="signal peptide" evidence="1">
    <location>
        <begin position="1"/>
        <end position="27"/>
    </location>
</feature>
<sequence>MRRSRTTTALALAALVTATTVASQSHASAGQTAKASQAALTYVPDEPLPIEPVPPQQSLDGLGISGYPDRLSVRPGESVKIMVSTKSPTFTSSIVRVTHGDADPAGPGLKEKVVDSPVNKTYPGSDQRLPLGSYVTVPDDRRLNPSGDFTITAWIAPSTIPGSPYNRTALKRTPVGTPRLQGLVTKWSEADKRGYGLFIDEQGAVALRLGTGDGRAETVTTGVKLKPWAAAMGGPEAYFINRPRPQHVNNSGWYFVAASYEARSRTVTVTQQPVSTMPDDSGATVTTRVAFGQVRPSNDPLLMAAYWNRSGDAHPTGFYNGKIESPAVYGRALSTGELKAISAGKGRNQRPVAAWDFSRDMSGDHVADEGPNRLDGRAVNLPVRAMTSHDWDRKTMDYHQAPRQWGAMHFHEDDLGDAGWKPAFTWKVPENARSGVYAARLEAAGKVYHATFVVRPKKATAKIAMLVPTLTYLAYGRTGATLSQYSNHADGSGYVYSTHRRPIDNLRPLTTGPTGAGRPWAFEADTHIFDWLETKKYEVDYITDHDVDREGREILDPYRTVITGTHPEYISTTESEAIKDWLGDGGRLMYLGGNGFYWVTALDRARNYTELRRHDGTEAWQAAPGEYYHNTDGEYGGLWRFRGTPPQELVGVGFTAQGFGHPNGNANYNKPFDRTEASYSDAAAWVFEGVTKKDGIGGDMPSLQSLGGPMGEEVDRVDYSLGTPANTILLGRSQPFGEQYMHVVEEINTSALFEGGDTNPMVRGDITLMHYPNGGAVFSASSMVWSGGFFYNDYVNDMTRITENVLNRFTSGAPLPGAQAR</sequence>
<dbReference type="EMBL" id="JACHND010000001">
    <property type="protein sequence ID" value="MBB4705328.1"/>
    <property type="molecule type" value="Genomic_DNA"/>
</dbReference>
<proteinExistence type="predicted"/>
<dbReference type="SUPFAM" id="SSF49899">
    <property type="entry name" value="Concanavalin A-like lectins/glucanases"/>
    <property type="match status" value="1"/>
</dbReference>
<dbReference type="Pfam" id="PF20254">
    <property type="entry name" value="DMFA2_C"/>
    <property type="match status" value="1"/>
</dbReference>
<reference evidence="3 4" key="1">
    <citation type="submission" date="2020-08" db="EMBL/GenBank/DDBJ databases">
        <title>Sequencing the genomes of 1000 actinobacteria strains.</title>
        <authorList>
            <person name="Klenk H.-P."/>
        </authorList>
    </citation>
    <scope>NUCLEOTIDE SEQUENCE [LARGE SCALE GENOMIC DNA]</scope>
    <source>
        <strain evidence="3 4">DSM 45784</strain>
    </source>
</reference>
<evidence type="ECO:0000313" key="4">
    <source>
        <dbReference type="Proteomes" id="UP000542210"/>
    </source>
</evidence>
<evidence type="ECO:0000256" key="1">
    <source>
        <dbReference type="SAM" id="SignalP"/>
    </source>
</evidence>
<evidence type="ECO:0000259" key="2">
    <source>
        <dbReference type="Pfam" id="PF20254"/>
    </source>
</evidence>
<organism evidence="3 4">
    <name type="scientific">Sphaerisporangium siamense</name>
    <dbReference type="NCBI Taxonomy" id="795645"/>
    <lineage>
        <taxon>Bacteria</taxon>
        <taxon>Bacillati</taxon>
        <taxon>Actinomycetota</taxon>
        <taxon>Actinomycetes</taxon>
        <taxon>Streptosporangiales</taxon>
        <taxon>Streptosporangiaceae</taxon>
        <taxon>Sphaerisporangium</taxon>
    </lineage>
</organism>
<feature type="domain" description="N,N-dimethylformamidase beta subunit-like C-terminal" evidence="2">
    <location>
        <begin position="387"/>
        <end position="789"/>
    </location>
</feature>
<dbReference type="SUPFAM" id="SSF52317">
    <property type="entry name" value="Class I glutamine amidotransferase-like"/>
    <property type="match status" value="1"/>
</dbReference>
<dbReference type="RefSeq" id="WP_184886944.1">
    <property type="nucleotide sequence ID" value="NZ_BOOV01000020.1"/>
</dbReference>
<keyword evidence="1" id="KW-0732">Signal</keyword>
<comment type="caution">
    <text evidence="3">The sequence shown here is derived from an EMBL/GenBank/DDBJ whole genome shotgun (WGS) entry which is preliminary data.</text>
</comment>